<keyword evidence="1" id="KW-0812">Transmembrane</keyword>
<accession>A0A2H1MY55</accession>
<organism evidence="2">
    <name type="scientific">Latilactobacillus sakei</name>
    <name type="common">Lactobacillus sakei</name>
    <dbReference type="NCBI Taxonomy" id="1599"/>
    <lineage>
        <taxon>Bacteria</taxon>
        <taxon>Bacillati</taxon>
        <taxon>Bacillota</taxon>
        <taxon>Bacilli</taxon>
        <taxon>Lactobacillales</taxon>
        <taxon>Lactobacillaceae</taxon>
        <taxon>Latilactobacillus</taxon>
    </lineage>
</organism>
<evidence type="ECO:0000313" key="2">
    <source>
        <dbReference type="EMBL" id="SOE45336.1"/>
    </source>
</evidence>
<sequence length="141" mass="16049">MLQWISAIGTLVAVFSTIYFYHKDHQKRLIILQQLSTSFLPEWEISAINTSNVTIWVALAGFQIISSTDESLLLLPKSPKCSKFERLESGESSQTYSLEMEEITKTLSNFQSTDDRISIIIIYKDLGGKTYNRIFTASKKT</sequence>
<dbReference type="AlphaFoldDB" id="A0A2H1MY55"/>
<geneLocation type="plasmid" evidence="2">
    <name>p332A2</name>
</geneLocation>
<dbReference type="EMBL" id="LT907987">
    <property type="protein sequence ID" value="SOE45336.1"/>
    <property type="molecule type" value="Genomic_DNA"/>
</dbReference>
<keyword evidence="2" id="KW-0614">Plasmid</keyword>
<protein>
    <submittedName>
        <fullName evidence="2">Hypthetical protein</fullName>
    </submittedName>
</protein>
<keyword evidence="1" id="KW-1133">Transmembrane helix</keyword>
<reference evidence="2" key="1">
    <citation type="submission" date="2017-09" db="EMBL/GenBank/DDBJ databases">
        <authorList>
            <person name="Ehlers B."/>
            <person name="Leendertz F.H."/>
        </authorList>
    </citation>
    <scope>NUCLEOTIDE SEQUENCE</scope>
    <source>
        <strain evidence="2">T332</strain>
    </source>
</reference>
<keyword evidence="1" id="KW-0472">Membrane</keyword>
<proteinExistence type="predicted"/>
<gene>
    <name evidence="2" type="ORF">LSAT332_A200245</name>
</gene>
<evidence type="ECO:0000256" key="1">
    <source>
        <dbReference type="SAM" id="Phobius"/>
    </source>
</evidence>
<name>A0A2H1MY55_LATSK</name>
<feature type="transmembrane region" description="Helical" evidence="1">
    <location>
        <begin position="6"/>
        <end position="22"/>
    </location>
</feature>